<name>A0A6A6UYA4_9PLEO</name>
<feature type="compositionally biased region" description="Polar residues" evidence="1">
    <location>
        <begin position="174"/>
        <end position="223"/>
    </location>
</feature>
<gene>
    <name evidence="2" type="ORF">M011DRAFT_411082</name>
</gene>
<dbReference type="OrthoDB" id="5339332at2759"/>
<reference evidence="2" key="1">
    <citation type="journal article" date="2020" name="Stud. Mycol.">
        <title>101 Dothideomycetes genomes: a test case for predicting lifestyles and emergence of pathogens.</title>
        <authorList>
            <person name="Haridas S."/>
            <person name="Albert R."/>
            <person name="Binder M."/>
            <person name="Bloem J."/>
            <person name="Labutti K."/>
            <person name="Salamov A."/>
            <person name="Andreopoulos B."/>
            <person name="Baker S."/>
            <person name="Barry K."/>
            <person name="Bills G."/>
            <person name="Bluhm B."/>
            <person name="Cannon C."/>
            <person name="Castanera R."/>
            <person name="Culley D."/>
            <person name="Daum C."/>
            <person name="Ezra D."/>
            <person name="Gonzalez J."/>
            <person name="Henrissat B."/>
            <person name="Kuo A."/>
            <person name="Liang C."/>
            <person name="Lipzen A."/>
            <person name="Lutzoni F."/>
            <person name="Magnuson J."/>
            <person name="Mondo S."/>
            <person name="Nolan M."/>
            <person name="Ohm R."/>
            <person name="Pangilinan J."/>
            <person name="Park H.-J."/>
            <person name="Ramirez L."/>
            <person name="Alfaro M."/>
            <person name="Sun H."/>
            <person name="Tritt A."/>
            <person name="Yoshinaga Y."/>
            <person name="Zwiers L.-H."/>
            <person name="Turgeon B."/>
            <person name="Goodwin S."/>
            <person name="Spatafora J."/>
            <person name="Crous P."/>
            <person name="Grigoriev I."/>
        </authorList>
    </citation>
    <scope>NUCLEOTIDE SEQUENCE</scope>
    <source>
        <strain evidence="2">CBS 119925</strain>
    </source>
</reference>
<dbReference type="AlphaFoldDB" id="A0A6A6UYA4"/>
<organism evidence="2 3">
    <name type="scientific">Sporormia fimetaria CBS 119925</name>
    <dbReference type="NCBI Taxonomy" id="1340428"/>
    <lineage>
        <taxon>Eukaryota</taxon>
        <taxon>Fungi</taxon>
        <taxon>Dikarya</taxon>
        <taxon>Ascomycota</taxon>
        <taxon>Pezizomycotina</taxon>
        <taxon>Dothideomycetes</taxon>
        <taxon>Pleosporomycetidae</taxon>
        <taxon>Pleosporales</taxon>
        <taxon>Sporormiaceae</taxon>
        <taxon>Sporormia</taxon>
    </lineage>
</organism>
<evidence type="ECO:0000256" key="1">
    <source>
        <dbReference type="SAM" id="MobiDB-lite"/>
    </source>
</evidence>
<feature type="non-terminal residue" evidence="2">
    <location>
        <position position="1"/>
    </location>
</feature>
<feature type="region of interest" description="Disordered" evidence="1">
    <location>
        <begin position="1"/>
        <end position="43"/>
    </location>
</feature>
<protein>
    <submittedName>
        <fullName evidence="2">Uncharacterized protein</fullName>
    </submittedName>
</protein>
<dbReference type="EMBL" id="MU006599">
    <property type="protein sequence ID" value="KAF2743248.1"/>
    <property type="molecule type" value="Genomic_DNA"/>
</dbReference>
<evidence type="ECO:0000313" key="3">
    <source>
        <dbReference type="Proteomes" id="UP000799440"/>
    </source>
</evidence>
<feature type="compositionally biased region" description="Polar residues" evidence="1">
    <location>
        <begin position="9"/>
        <end position="20"/>
    </location>
</feature>
<evidence type="ECO:0000313" key="2">
    <source>
        <dbReference type="EMBL" id="KAF2743248.1"/>
    </source>
</evidence>
<feature type="region of interest" description="Disordered" evidence="1">
    <location>
        <begin position="126"/>
        <end position="260"/>
    </location>
</feature>
<dbReference type="Proteomes" id="UP000799440">
    <property type="component" value="Unassembled WGS sequence"/>
</dbReference>
<keyword evidence="3" id="KW-1185">Reference proteome</keyword>
<accession>A0A6A6UYA4</accession>
<sequence>PVVVRTYSGPRNHSRSSSRLSAPHHGVGMSEQTSRTASRTSKNARLPAVDDFSFSAILRAVDPEIRDAIDAIAEICAKSRLSLADQYDAHLPPQGEITGTGPGWVGGRVSLVGRGRLARAQVWPGADSGLGVVPEASSSSERLAGDGAGKKRSPSAYGSLKSVISGGSRRKLATSDSFTPPQQSKDAQQPPATTQTHPSILLITSPQPSKHLSLPEGSSTSNVPDLPNDQDNHHSRTHTRNISSVGMASSGPRTRTRSSTLSSLAAWIPWGRRTEDESVSGELARAEARLRELLVAQAGKAICRGE</sequence>
<proteinExistence type="predicted"/>
<feature type="compositionally biased region" description="Polar residues" evidence="1">
    <location>
        <begin position="30"/>
        <end position="43"/>
    </location>
</feature>
<feature type="compositionally biased region" description="Low complexity" evidence="1">
    <location>
        <begin position="248"/>
        <end position="260"/>
    </location>
</feature>